<organism evidence="2 3">
    <name type="scientific">Usitatibacter palustris</name>
    <dbReference type="NCBI Taxonomy" id="2732487"/>
    <lineage>
        <taxon>Bacteria</taxon>
        <taxon>Pseudomonadati</taxon>
        <taxon>Pseudomonadota</taxon>
        <taxon>Betaproteobacteria</taxon>
        <taxon>Nitrosomonadales</taxon>
        <taxon>Usitatibacteraceae</taxon>
        <taxon>Usitatibacter</taxon>
    </lineage>
</organism>
<gene>
    <name evidence="2" type="ORF">DSM104440_02868</name>
</gene>
<name>A0A6M4H8Y7_9PROT</name>
<sequence>MGTRQPAKPSSSLPVFWGEMSPCDHVVQIYKDYAELIDGLESFVVDGFQRGEAVIVIVTQSHLAALEKRLMRHGLPLQDFKDRDQFIVLDAEEALKVFMKDNWPDEQRFEAMIRDILGRAHANGAHRVRAFGEMVALLWAQGHVAATIRLELLWRRICDREMLCLYCAYPRIGFTGDASESMREICEAHTRVFPQPA</sequence>
<evidence type="ECO:0000313" key="2">
    <source>
        <dbReference type="EMBL" id="QJR16040.1"/>
    </source>
</evidence>
<dbReference type="Pfam" id="PF14417">
    <property type="entry name" value="MEDS"/>
    <property type="match status" value="1"/>
</dbReference>
<protein>
    <recommendedName>
        <fullName evidence="1">MEDS domain-containing protein</fullName>
    </recommendedName>
</protein>
<dbReference type="RefSeq" id="WP_171163831.1">
    <property type="nucleotide sequence ID" value="NZ_CP053073.1"/>
</dbReference>
<accession>A0A6M4H8Y7</accession>
<feature type="domain" description="MEDS" evidence="1">
    <location>
        <begin position="24"/>
        <end position="187"/>
    </location>
</feature>
<dbReference type="AlphaFoldDB" id="A0A6M4H8Y7"/>
<dbReference type="EMBL" id="CP053073">
    <property type="protein sequence ID" value="QJR16040.1"/>
    <property type="molecule type" value="Genomic_DNA"/>
</dbReference>
<dbReference type="InParanoid" id="A0A6M4H8Y7"/>
<dbReference type="KEGG" id="upl:DSM104440_02868"/>
<keyword evidence="3" id="KW-1185">Reference proteome</keyword>
<dbReference type="InterPro" id="IPR025847">
    <property type="entry name" value="MEDS_domain"/>
</dbReference>
<evidence type="ECO:0000313" key="3">
    <source>
        <dbReference type="Proteomes" id="UP000503096"/>
    </source>
</evidence>
<reference evidence="2 3" key="1">
    <citation type="submission" date="2020-04" db="EMBL/GenBank/DDBJ databases">
        <title>Usitatibacter rugosus gen. nov., sp. nov. and Usitatibacter palustris sp. nov., novel members of Usitatibacteraceae fam. nov. within the order Nitrosomonadales isolated from soil.</title>
        <authorList>
            <person name="Huber K.J."/>
            <person name="Neumann-Schaal M."/>
            <person name="Geppert A."/>
            <person name="Luckner M."/>
            <person name="Wanner G."/>
            <person name="Overmann J."/>
        </authorList>
    </citation>
    <scope>NUCLEOTIDE SEQUENCE [LARGE SCALE GENOMIC DNA]</scope>
    <source>
        <strain evidence="2 3">Swamp67</strain>
    </source>
</reference>
<dbReference type="Proteomes" id="UP000503096">
    <property type="component" value="Chromosome"/>
</dbReference>
<proteinExistence type="predicted"/>
<evidence type="ECO:0000259" key="1">
    <source>
        <dbReference type="Pfam" id="PF14417"/>
    </source>
</evidence>